<gene>
    <name evidence="2" type="ORF">OEZ85_011466</name>
</gene>
<protein>
    <submittedName>
        <fullName evidence="2">Uncharacterized protein</fullName>
    </submittedName>
</protein>
<dbReference type="Proteomes" id="UP001244341">
    <property type="component" value="Chromosome 3b"/>
</dbReference>
<proteinExistence type="predicted"/>
<feature type="compositionally biased region" description="Acidic residues" evidence="1">
    <location>
        <begin position="228"/>
        <end position="237"/>
    </location>
</feature>
<reference evidence="2 3" key="1">
    <citation type="submission" date="2023-05" db="EMBL/GenBank/DDBJ databases">
        <title>A 100% complete, gapless, phased diploid assembly of the Scenedesmus obliquus UTEX 3031 genome.</title>
        <authorList>
            <person name="Biondi T.C."/>
            <person name="Hanschen E.R."/>
            <person name="Kwon T."/>
            <person name="Eng W."/>
            <person name="Kruse C.P.S."/>
            <person name="Koehler S.I."/>
            <person name="Kunde Y."/>
            <person name="Gleasner C.D."/>
            <person name="You Mak K.T."/>
            <person name="Polle J."/>
            <person name="Hovde B.T."/>
            <person name="Starkenburg S.R."/>
        </authorList>
    </citation>
    <scope>NUCLEOTIDE SEQUENCE [LARGE SCALE GENOMIC DNA]</scope>
    <source>
        <strain evidence="2 3">DOE0152z</strain>
    </source>
</reference>
<name>A0ABY8TQS8_TETOB</name>
<feature type="region of interest" description="Disordered" evidence="1">
    <location>
        <begin position="205"/>
        <end position="245"/>
    </location>
</feature>
<keyword evidence="3" id="KW-1185">Reference proteome</keyword>
<evidence type="ECO:0000256" key="1">
    <source>
        <dbReference type="SAM" id="MobiDB-lite"/>
    </source>
</evidence>
<accession>A0ABY8TQS8</accession>
<feature type="compositionally biased region" description="Basic and acidic residues" evidence="1">
    <location>
        <begin position="205"/>
        <end position="221"/>
    </location>
</feature>
<organism evidence="2 3">
    <name type="scientific">Tetradesmus obliquus</name>
    <name type="common">Green alga</name>
    <name type="synonym">Acutodesmus obliquus</name>
    <dbReference type="NCBI Taxonomy" id="3088"/>
    <lineage>
        <taxon>Eukaryota</taxon>
        <taxon>Viridiplantae</taxon>
        <taxon>Chlorophyta</taxon>
        <taxon>core chlorophytes</taxon>
        <taxon>Chlorophyceae</taxon>
        <taxon>CS clade</taxon>
        <taxon>Sphaeropleales</taxon>
        <taxon>Scenedesmaceae</taxon>
        <taxon>Tetradesmus</taxon>
    </lineage>
</organism>
<dbReference type="EMBL" id="CP126210">
    <property type="protein sequence ID" value="WIA11345.1"/>
    <property type="molecule type" value="Genomic_DNA"/>
</dbReference>
<evidence type="ECO:0000313" key="3">
    <source>
        <dbReference type="Proteomes" id="UP001244341"/>
    </source>
</evidence>
<sequence>MAKKVEQILSRLLDSRVPPFHDEFREAVGDWGLGLSPAQAAAVCDKAHDAWRSARAMPMHLEMLLSDRPEWSLGQDNMMHRFGNKLSEPGTKEWIKCAPMNSVLLRSMPADYDPEQQNLLSWSNTPAEGVHLLPGSIHVAVGFADLSDLAAAVSRWKLADGAVPGAAAGQLAAGPYEFERETQDWAAMQEALAYQEWRKSVKQEEAREEAAAERQAAREDAPFIIKDFEDDDDDDDSSSSLEHGLVGAVGSDGTAAAAALQLLQRTHQLNWGAASTATPDAGAAAAGPDGATLAAAAVGSPGQPLLWVGYDASAFAVAKAAVLVEMVQQGADDDAVLQVRGQHRG</sequence>
<evidence type="ECO:0000313" key="2">
    <source>
        <dbReference type="EMBL" id="WIA11345.1"/>
    </source>
</evidence>